<name>A0ABU9AUH0_9BACT</name>
<dbReference type="RefSeq" id="WP_341404820.1">
    <property type="nucleotide sequence ID" value="NZ_JBBUKT010000004.1"/>
</dbReference>
<dbReference type="InterPro" id="IPR023750">
    <property type="entry name" value="RbsD-like_sf"/>
</dbReference>
<comment type="caution">
    <text evidence="2">The sequence shown here is derived from an EMBL/GenBank/DDBJ whole genome shotgun (WGS) entry which is preliminary data.</text>
</comment>
<keyword evidence="1" id="KW-0732">Signal</keyword>
<protein>
    <recommendedName>
        <fullName evidence="4">D-ribose pyranase</fullName>
    </recommendedName>
</protein>
<reference evidence="2 3" key="1">
    <citation type="submission" date="2024-04" db="EMBL/GenBank/DDBJ databases">
        <title>Luteolibacter sp. isolated from soil.</title>
        <authorList>
            <person name="An J."/>
        </authorList>
    </citation>
    <scope>NUCLEOTIDE SEQUENCE [LARGE SCALE GENOMIC DNA]</scope>
    <source>
        <strain evidence="2 3">Y139</strain>
    </source>
</reference>
<proteinExistence type="predicted"/>
<evidence type="ECO:0008006" key="4">
    <source>
        <dbReference type="Google" id="ProtNLM"/>
    </source>
</evidence>
<dbReference type="EMBL" id="JBBUKT010000004">
    <property type="protein sequence ID" value="MEK7951218.1"/>
    <property type="molecule type" value="Genomic_DNA"/>
</dbReference>
<organism evidence="2 3">
    <name type="scientific">Luteolibacter soli</name>
    <dbReference type="NCBI Taxonomy" id="3135280"/>
    <lineage>
        <taxon>Bacteria</taxon>
        <taxon>Pseudomonadati</taxon>
        <taxon>Verrucomicrobiota</taxon>
        <taxon>Verrucomicrobiia</taxon>
        <taxon>Verrucomicrobiales</taxon>
        <taxon>Verrucomicrobiaceae</taxon>
        <taxon>Luteolibacter</taxon>
    </lineage>
</organism>
<dbReference type="Proteomes" id="UP001371305">
    <property type="component" value="Unassembled WGS sequence"/>
</dbReference>
<evidence type="ECO:0000313" key="3">
    <source>
        <dbReference type="Proteomes" id="UP001371305"/>
    </source>
</evidence>
<sequence>MSPWLRRCLVFAPIAVMAGCAVIPQHGGWRDELSMRASQLGYRNWIVIAEASFPGYNRPGLRQINANEEIPVVVDEVLKTLERTEHVTPRIYTARELDSLENDYAPGIDDFRKNLKQSMHAHETTELEQQSLLTLMEDTNKTFEVLVIRTNTALPYTSVFMELQPGYWNADSESALRDKIERQRMEKLARPIP</sequence>
<dbReference type="PROSITE" id="PS51257">
    <property type="entry name" value="PROKAR_LIPOPROTEIN"/>
    <property type="match status" value="1"/>
</dbReference>
<dbReference type="SUPFAM" id="SSF102546">
    <property type="entry name" value="RbsD-like"/>
    <property type="match status" value="1"/>
</dbReference>
<keyword evidence="3" id="KW-1185">Reference proteome</keyword>
<feature type="signal peptide" evidence="1">
    <location>
        <begin position="1"/>
        <end position="18"/>
    </location>
</feature>
<evidence type="ECO:0000313" key="2">
    <source>
        <dbReference type="EMBL" id="MEK7951218.1"/>
    </source>
</evidence>
<feature type="chain" id="PRO_5045177075" description="D-ribose pyranase" evidence="1">
    <location>
        <begin position="19"/>
        <end position="193"/>
    </location>
</feature>
<accession>A0ABU9AUH0</accession>
<evidence type="ECO:0000256" key="1">
    <source>
        <dbReference type="SAM" id="SignalP"/>
    </source>
</evidence>
<dbReference type="Gene3D" id="3.40.1650.10">
    <property type="entry name" value="RbsD-like domain"/>
    <property type="match status" value="1"/>
</dbReference>
<gene>
    <name evidence="2" type="ORF">WKV53_11945</name>
</gene>